<evidence type="ECO:0000256" key="3">
    <source>
        <dbReference type="ARBA" id="ARBA00022741"/>
    </source>
</evidence>
<evidence type="ECO:0000256" key="5">
    <source>
        <dbReference type="ARBA" id="ARBA00022840"/>
    </source>
</evidence>
<dbReference type="InterPro" id="IPR000719">
    <property type="entry name" value="Prot_kinase_dom"/>
</dbReference>
<sequence length="297" mass="33467">MSLTEDYADREASRRISASDFEVIRPVQRGQQSSRKGELVIGRKSDTGRFYAIKVFRKASVGADQRGSAYARREQEALRLVTERAVPFAVQLYWSFQDDKALYLIMNYVASDLRTFVECYGVLALSDAIVLASQLVQGLTALHTVGIVHCNINPSGLFVENGYLVIADFGNAHFAVERLEQTARREAKGQWNREIEPYQAPELLLEWSPHVASDWWSFGLVLCYMLAAQHPLLEPHELEDVHPAVLASKLLHGELPRWIVPGDESSFANILRQCLQRNPALRLSDEGVKAHPFFADV</sequence>
<feature type="domain" description="Protein kinase" evidence="6">
    <location>
        <begin position="10"/>
        <end position="294"/>
    </location>
</feature>
<keyword evidence="8" id="KW-1185">Reference proteome</keyword>
<dbReference type="SUPFAM" id="SSF56112">
    <property type="entry name" value="Protein kinase-like (PK-like)"/>
    <property type="match status" value="1"/>
</dbReference>
<keyword evidence="2" id="KW-0808">Transferase</keyword>
<dbReference type="eggNOG" id="KOG0606">
    <property type="taxonomic scope" value="Eukaryota"/>
</dbReference>
<keyword evidence="1" id="KW-0723">Serine/threonine-protein kinase</keyword>
<dbReference type="InterPro" id="IPR011009">
    <property type="entry name" value="Kinase-like_dom_sf"/>
</dbReference>
<dbReference type="SMART" id="SM00220">
    <property type="entry name" value="S_TKc"/>
    <property type="match status" value="1"/>
</dbReference>
<dbReference type="Gene3D" id="3.30.200.20">
    <property type="entry name" value="Phosphorylase Kinase, domain 1"/>
    <property type="match status" value="1"/>
</dbReference>
<evidence type="ECO:0000256" key="1">
    <source>
        <dbReference type="ARBA" id="ARBA00022527"/>
    </source>
</evidence>
<evidence type="ECO:0000256" key="2">
    <source>
        <dbReference type="ARBA" id="ARBA00022679"/>
    </source>
</evidence>
<organism evidence="7 8">
    <name type="scientific">Fomitopsis schrenkii</name>
    <name type="common">Brown rot fungus</name>
    <dbReference type="NCBI Taxonomy" id="2126942"/>
    <lineage>
        <taxon>Eukaryota</taxon>
        <taxon>Fungi</taxon>
        <taxon>Dikarya</taxon>
        <taxon>Basidiomycota</taxon>
        <taxon>Agaricomycotina</taxon>
        <taxon>Agaricomycetes</taxon>
        <taxon>Polyporales</taxon>
        <taxon>Fomitopsis</taxon>
    </lineage>
</organism>
<dbReference type="PROSITE" id="PS50011">
    <property type="entry name" value="PROTEIN_KINASE_DOM"/>
    <property type="match status" value="1"/>
</dbReference>
<keyword evidence="3" id="KW-0547">Nucleotide-binding</keyword>
<dbReference type="OrthoDB" id="347657at2759"/>
<dbReference type="GO" id="GO:0004674">
    <property type="term" value="F:protein serine/threonine kinase activity"/>
    <property type="evidence" value="ECO:0007669"/>
    <property type="project" value="UniProtKB-KW"/>
</dbReference>
<reference evidence="7 8" key="1">
    <citation type="journal article" date="2012" name="Science">
        <title>The Paleozoic origin of enzymatic lignin decomposition reconstructed from 31 fungal genomes.</title>
        <authorList>
            <person name="Floudas D."/>
            <person name="Binder M."/>
            <person name="Riley R."/>
            <person name="Barry K."/>
            <person name="Blanchette R.A."/>
            <person name="Henrissat B."/>
            <person name="Martinez A.T."/>
            <person name="Otillar R."/>
            <person name="Spatafora J.W."/>
            <person name="Yadav J.S."/>
            <person name="Aerts A."/>
            <person name="Benoit I."/>
            <person name="Boyd A."/>
            <person name="Carlson A."/>
            <person name="Copeland A."/>
            <person name="Coutinho P.M."/>
            <person name="de Vries R.P."/>
            <person name="Ferreira P."/>
            <person name="Findley K."/>
            <person name="Foster B."/>
            <person name="Gaskell J."/>
            <person name="Glotzer D."/>
            <person name="Gorecki P."/>
            <person name="Heitman J."/>
            <person name="Hesse C."/>
            <person name="Hori C."/>
            <person name="Igarashi K."/>
            <person name="Jurgens J.A."/>
            <person name="Kallen N."/>
            <person name="Kersten P."/>
            <person name="Kohler A."/>
            <person name="Kuees U."/>
            <person name="Kumar T.K.A."/>
            <person name="Kuo A."/>
            <person name="LaButti K."/>
            <person name="Larrondo L.F."/>
            <person name="Lindquist E."/>
            <person name="Ling A."/>
            <person name="Lombard V."/>
            <person name="Lucas S."/>
            <person name="Lundell T."/>
            <person name="Martin R."/>
            <person name="McLaughlin D.J."/>
            <person name="Morgenstern I."/>
            <person name="Morin E."/>
            <person name="Murat C."/>
            <person name="Nagy L.G."/>
            <person name="Nolan M."/>
            <person name="Ohm R.A."/>
            <person name="Patyshakuliyeva A."/>
            <person name="Rokas A."/>
            <person name="Ruiz-Duenas F.J."/>
            <person name="Sabat G."/>
            <person name="Salamov A."/>
            <person name="Samejima M."/>
            <person name="Schmutz J."/>
            <person name="Slot J.C."/>
            <person name="St John F."/>
            <person name="Stenlid J."/>
            <person name="Sun H."/>
            <person name="Sun S."/>
            <person name="Syed K."/>
            <person name="Tsang A."/>
            <person name="Wiebenga A."/>
            <person name="Young D."/>
            <person name="Pisabarro A."/>
            <person name="Eastwood D.C."/>
            <person name="Martin F."/>
            <person name="Cullen D."/>
            <person name="Grigoriev I.V."/>
            <person name="Hibbett D.S."/>
        </authorList>
    </citation>
    <scope>NUCLEOTIDE SEQUENCE</scope>
    <source>
        <strain evidence="8">FP-58527</strain>
    </source>
</reference>
<evidence type="ECO:0000256" key="4">
    <source>
        <dbReference type="ARBA" id="ARBA00022777"/>
    </source>
</evidence>
<keyword evidence="5" id="KW-0067">ATP-binding</keyword>
<protein>
    <recommendedName>
        <fullName evidence="6">Protein kinase domain-containing protein</fullName>
    </recommendedName>
</protein>
<proteinExistence type="predicted"/>
<evidence type="ECO:0000259" key="6">
    <source>
        <dbReference type="PROSITE" id="PS50011"/>
    </source>
</evidence>
<dbReference type="AlphaFoldDB" id="S8DZY5"/>
<evidence type="ECO:0000313" key="8">
    <source>
        <dbReference type="Proteomes" id="UP000015241"/>
    </source>
</evidence>
<dbReference type="InParanoid" id="S8DZY5"/>
<dbReference type="Proteomes" id="UP000015241">
    <property type="component" value="Unassembled WGS sequence"/>
</dbReference>
<keyword evidence="4" id="KW-0418">Kinase</keyword>
<dbReference type="GO" id="GO:0005524">
    <property type="term" value="F:ATP binding"/>
    <property type="evidence" value="ECO:0007669"/>
    <property type="project" value="UniProtKB-KW"/>
</dbReference>
<accession>S8DZY5</accession>
<dbReference type="PANTHER" id="PTHR24351">
    <property type="entry name" value="RIBOSOMAL PROTEIN S6 KINASE"/>
    <property type="match status" value="1"/>
</dbReference>
<name>S8DZY5_FOMSC</name>
<dbReference type="STRING" id="743788.S8DZY5"/>
<gene>
    <name evidence="7" type="ORF">FOMPIDRAFT_1165856</name>
</gene>
<dbReference type="Pfam" id="PF00069">
    <property type="entry name" value="Pkinase"/>
    <property type="match status" value="1"/>
</dbReference>
<evidence type="ECO:0000313" key="7">
    <source>
        <dbReference type="EMBL" id="EPS98102.1"/>
    </source>
</evidence>
<dbReference type="EMBL" id="KE504169">
    <property type="protein sequence ID" value="EPS98102.1"/>
    <property type="molecule type" value="Genomic_DNA"/>
</dbReference>
<dbReference type="HOGENOM" id="CLU_000288_63_16_1"/>
<dbReference type="Gene3D" id="1.10.510.10">
    <property type="entry name" value="Transferase(Phosphotransferase) domain 1"/>
    <property type="match status" value="1"/>
</dbReference>